<feature type="compositionally biased region" description="Low complexity" evidence="1">
    <location>
        <begin position="211"/>
        <end position="223"/>
    </location>
</feature>
<feature type="region of interest" description="Disordered" evidence="1">
    <location>
        <begin position="208"/>
        <end position="239"/>
    </location>
</feature>
<evidence type="ECO:0000313" key="2">
    <source>
        <dbReference type="Proteomes" id="UP000887563"/>
    </source>
</evidence>
<accession>A0A914MKH3</accession>
<sequence length="239" mass="28453">MILWSLINSVKNNKDQKAIKTVGESSKNIHEYSNDGAEFSVNPQIQNTNETSKNAEEDTTGSNDKKFDKKEYFKIYRENNKEKYRVYQQKYRNNNKEKIRIVRQKYYQNNKEKVSENNRKYYQKKKNEKEIRESLKIGYLDSDNNEGTSFVNPQIDKFRNKGKEPIVFEENLDNEGGNQVNQGEEKELNEIEAKNNLDDLNQIMEPTKIPQNEINQKNLNKNNYRFDLNEKPEEEEEED</sequence>
<feature type="compositionally biased region" description="Polar residues" evidence="1">
    <location>
        <begin position="41"/>
        <end position="52"/>
    </location>
</feature>
<protein>
    <submittedName>
        <fullName evidence="3">Uncharacterized protein</fullName>
    </submittedName>
</protein>
<name>A0A914MKH3_MELIC</name>
<dbReference type="Proteomes" id="UP000887563">
    <property type="component" value="Unplaced"/>
</dbReference>
<dbReference type="AlphaFoldDB" id="A0A914MKH3"/>
<evidence type="ECO:0000313" key="3">
    <source>
        <dbReference type="WBParaSite" id="Minc3s02074g28119"/>
    </source>
</evidence>
<evidence type="ECO:0000256" key="1">
    <source>
        <dbReference type="SAM" id="MobiDB-lite"/>
    </source>
</evidence>
<proteinExistence type="predicted"/>
<organism evidence="2 3">
    <name type="scientific">Meloidogyne incognita</name>
    <name type="common">Southern root-knot nematode worm</name>
    <name type="synonym">Oxyuris incognita</name>
    <dbReference type="NCBI Taxonomy" id="6306"/>
    <lineage>
        <taxon>Eukaryota</taxon>
        <taxon>Metazoa</taxon>
        <taxon>Ecdysozoa</taxon>
        <taxon>Nematoda</taxon>
        <taxon>Chromadorea</taxon>
        <taxon>Rhabditida</taxon>
        <taxon>Tylenchina</taxon>
        <taxon>Tylenchomorpha</taxon>
        <taxon>Tylenchoidea</taxon>
        <taxon>Meloidogynidae</taxon>
        <taxon>Meloidogyninae</taxon>
        <taxon>Meloidogyne</taxon>
        <taxon>Meloidogyne incognita group</taxon>
    </lineage>
</organism>
<dbReference type="WBParaSite" id="Minc3s02074g28119">
    <property type="protein sequence ID" value="Minc3s02074g28119"/>
    <property type="gene ID" value="Minc3s02074g28119"/>
</dbReference>
<keyword evidence="2" id="KW-1185">Reference proteome</keyword>
<feature type="region of interest" description="Disordered" evidence="1">
    <location>
        <begin position="30"/>
        <end position="65"/>
    </location>
</feature>
<reference evidence="3" key="1">
    <citation type="submission" date="2022-11" db="UniProtKB">
        <authorList>
            <consortium name="WormBaseParasite"/>
        </authorList>
    </citation>
    <scope>IDENTIFICATION</scope>
</reference>